<dbReference type="EMBL" id="FTMN01000005">
    <property type="protein sequence ID" value="SIQ51542.1"/>
    <property type="molecule type" value="Genomic_DNA"/>
</dbReference>
<evidence type="ECO:0000313" key="3">
    <source>
        <dbReference type="Proteomes" id="UP000186895"/>
    </source>
</evidence>
<keyword evidence="3" id="KW-1185">Reference proteome</keyword>
<name>A0A1N6TDT1_9GAMM</name>
<dbReference type="Proteomes" id="UP000186895">
    <property type="component" value="Unassembled WGS sequence"/>
</dbReference>
<evidence type="ECO:0000313" key="2">
    <source>
        <dbReference type="EMBL" id="SIQ51542.1"/>
    </source>
</evidence>
<dbReference type="RefSeq" id="WP_139327184.1">
    <property type="nucleotide sequence ID" value="NZ_FTMN01000005.1"/>
</dbReference>
<dbReference type="AlphaFoldDB" id="A0A1N6TDT1"/>
<proteinExistence type="predicted"/>
<feature type="domain" description="DUF6985" evidence="1">
    <location>
        <begin position="73"/>
        <end position="165"/>
    </location>
</feature>
<accession>A0A1N6TDT1</accession>
<organism evidence="2 3">
    <name type="scientific">Marinobacterium stanieri</name>
    <dbReference type="NCBI Taxonomy" id="49186"/>
    <lineage>
        <taxon>Bacteria</taxon>
        <taxon>Pseudomonadati</taxon>
        <taxon>Pseudomonadota</taxon>
        <taxon>Gammaproteobacteria</taxon>
        <taxon>Oceanospirillales</taxon>
        <taxon>Oceanospirillaceae</taxon>
        <taxon>Marinobacterium</taxon>
    </lineage>
</organism>
<evidence type="ECO:0000259" key="1">
    <source>
        <dbReference type="Pfam" id="PF22481"/>
    </source>
</evidence>
<protein>
    <recommendedName>
        <fullName evidence="1">DUF6985 domain-containing protein</fullName>
    </recommendedName>
</protein>
<dbReference type="InterPro" id="IPR054254">
    <property type="entry name" value="DUF6985"/>
</dbReference>
<gene>
    <name evidence="2" type="ORF">SAMN05421647_105284</name>
</gene>
<dbReference type="Pfam" id="PF22481">
    <property type="entry name" value="DUF6985"/>
    <property type="match status" value="1"/>
</dbReference>
<sequence>MYNTDAPPYPEINFDEYCIYTSIKSDGFSGLNVRNGPYGALSSCEPSDGTVHYSGDKDMGTETFLTESKWVSDHAVEILDAALSAMVDQYWENREYVLECLVDEDPSEVVPEISAPQDLKSLCGIVAVHINTPDDSGNHRFGIEFGCNWEDEHGAGVRFKNLIAIEDGHASEAFDFR</sequence>
<dbReference type="STRING" id="49186.SAMN05421647_105284"/>
<reference evidence="2 3" key="1">
    <citation type="submission" date="2017-01" db="EMBL/GenBank/DDBJ databases">
        <authorList>
            <person name="Mah S.A."/>
            <person name="Swanson W.J."/>
            <person name="Moy G.W."/>
            <person name="Vacquier V.D."/>
        </authorList>
    </citation>
    <scope>NUCLEOTIDE SEQUENCE [LARGE SCALE GENOMIC DNA]</scope>
    <source>
        <strain evidence="2 3">DSM 7027</strain>
    </source>
</reference>